<dbReference type="Pfam" id="PF01025">
    <property type="entry name" value="GrpE"/>
    <property type="match status" value="1"/>
</dbReference>
<comment type="caution">
    <text evidence="7">The sequence shown here is derived from an EMBL/GenBank/DDBJ whole genome shotgun (WGS) entry which is preliminary data.</text>
</comment>
<dbReference type="InterPro" id="IPR013805">
    <property type="entry name" value="GrpE_CC"/>
</dbReference>
<dbReference type="PRINTS" id="PR00773">
    <property type="entry name" value="GRPEPROTEIN"/>
</dbReference>
<dbReference type="Gene3D" id="2.30.22.10">
    <property type="entry name" value="Head domain of nucleotide exchange factor GrpE"/>
    <property type="match status" value="1"/>
</dbReference>
<evidence type="ECO:0000256" key="5">
    <source>
        <dbReference type="RuleBase" id="RU000639"/>
    </source>
</evidence>
<dbReference type="SUPFAM" id="SSF58014">
    <property type="entry name" value="Coiled-coil domain of nucleotide exchange factor GrpE"/>
    <property type="match status" value="1"/>
</dbReference>
<comment type="subunit">
    <text evidence="4">Homodimer.</text>
</comment>
<protein>
    <recommendedName>
        <fullName evidence="4 5">Protein GrpE</fullName>
    </recommendedName>
    <alternativeName>
        <fullName evidence="4">HSP-70 cofactor</fullName>
    </alternativeName>
</protein>
<dbReference type="GO" id="GO:0051082">
    <property type="term" value="F:unfolded protein binding"/>
    <property type="evidence" value="ECO:0007669"/>
    <property type="project" value="TreeGrafter"/>
</dbReference>
<dbReference type="Proteomes" id="UP000266649">
    <property type="component" value="Unassembled WGS sequence"/>
</dbReference>
<dbReference type="GO" id="GO:0006457">
    <property type="term" value="P:protein folding"/>
    <property type="evidence" value="ECO:0007669"/>
    <property type="project" value="InterPro"/>
</dbReference>
<dbReference type="EMBL" id="QXXQ01000009">
    <property type="protein sequence ID" value="RID91029.1"/>
    <property type="molecule type" value="Genomic_DNA"/>
</dbReference>
<dbReference type="Gene3D" id="3.90.20.20">
    <property type="match status" value="1"/>
</dbReference>
<dbReference type="GO" id="GO:0000774">
    <property type="term" value="F:adenyl-nucleotide exchange factor activity"/>
    <property type="evidence" value="ECO:0007669"/>
    <property type="project" value="InterPro"/>
</dbReference>
<dbReference type="GO" id="GO:0005737">
    <property type="term" value="C:cytoplasm"/>
    <property type="evidence" value="ECO:0007669"/>
    <property type="project" value="UniProtKB-SubCell"/>
</dbReference>
<dbReference type="RefSeq" id="WP_119135722.1">
    <property type="nucleotide sequence ID" value="NZ_QXXQ01000009.1"/>
</dbReference>
<keyword evidence="3 4" id="KW-0143">Chaperone</keyword>
<gene>
    <name evidence="4" type="primary">grpE</name>
    <name evidence="7" type="ORF">D2N39_15205</name>
</gene>
<dbReference type="SUPFAM" id="SSF51064">
    <property type="entry name" value="Head domain of nucleotide exchange factor GrpE"/>
    <property type="match status" value="1"/>
</dbReference>
<evidence type="ECO:0000256" key="2">
    <source>
        <dbReference type="ARBA" id="ARBA00023016"/>
    </source>
</evidence>
<evidence type="ECO:0000313" key="8">
    <source>
        <dbReference type="Proteomes" id="UP000266649"/>
    </source>
</evidence>
<proteinExistence type="inferred from homology"/>
<dbReference type="CDD" id="cd00446">
    <property type="entry name" value="GrpE"/>
    <property type="match status" value="1"/>
</dbReference>
<dbReference type="InterPro" id="IPR009012">
    <property type="entry name" value="GrpE_head"/>
</dbReference>
<evidence type="ECO:0000256" key="1">
    <source>
        <dbReference type="ARBA" id="ARBA00009054"/>
    </source>
</evidence>
<dbReference type="OrthoDB" id="9789811at2"/>
<dbReference type="InterPro" id="IPR000740">
    <property type="entry name" value="GrpE"/>
</dbReference>
<comment type="subcellular location">
    <subcellularLocation>
        <location evidence="4">Cytoplasm</location>
    </subcellularLocation>
</comment>
<comment type="function">
    <text evidence="4 5">Participates actively in the response to hyperosmotic and heat shock by preventing the aggregation of stress-denatured proteins, in association with DnaK and GrpE. It is the nucleotide exchange factor for DnaK and may function as a thermosensor. Unfolded proteins bind initially to DnaJ; upon interaction with the DnaJ-bound protein, DnaK hydrolyzes its bound ATP, resulting in the formation of a stable complex. GrpE releases ADP from DnaK; ATP binding to DnaK triggers the release of the substrate protein, thus completing the reaction cycle. Several rounds of ATP-dependent interactions between DnaJ, DnaK and GrpE are required for fully efficient folding.</text>
</comment>
<evidence type="ECO:0000313" key="7">
    <source>
        <dbReference type="EMBL" id="RID91029.1"/>
    </source>
</evidence>
<keyword evidence="2 4" id="KW-0346">Stress response</keyword>
<comment type="similarity">
    <text evidence="1 4 6">Belongs to the GrpE family.</text>
</comment>
<evidence type="ECO:0000256" key="3">
    <source>
        <dbReference type="ARBA" id="ARBA00023186"/>
    </source>
</evidence>
<accession>A0A398BK01</accession>
<dbReference type="HAMAP" id="MF_01151">
    <property type="entry name" value="GrpE"/>
    <property type="match status" value="1"/>
</dbReference>
<evidence type="ECO:0000256" key="6">
    <source>
        <dbReference type="RuleBase" id="RU004478"/>
    </source>
</evidence>
<dbReference type="PROSITE" id="PS01071">
    <property type="entry name" value="GRPE"/>
    <property type="match status" value="1"/>
</dbReference>
<dbReference type="PANTHER" id="PTHR21237:SF23">
    <property type="entry name" value="GRPE PROTEIN HOMOLOG, MITOCHONDRIAL"/>
    <property type="match status" value="1"/>
</dbReference>
<dbReference type="GO" id="GO:0051087">
    <property type="term" value="F:protein-folding chaperone binding"/>
    <property type="evidence" value="ECO:0007669"/>
    <property type="project" value="InterPro"/>
</dbReference>
<name>A0A398BK01_9RHOB</name>
<sequence length="177" mass="19741">MADERASSPELNLDELEEFIGADELEAIRSERDAFRDKFMRALADAENARKRGERDRREAEQYGGSKLARDMLPVYDNLRRALNAVPEESRDQSAALIEGIELTLRELLAVLNKHGISLVVPEIGQVFDPQLHQAMFEAPLPGTKAGQIIQVMTEGFMIHDRLLRPAQVGVSSNTAS</sequence>
<organism evidence="7 8">
    <name type="scientific">Gemmobacter lutimaris</name>
    <dbReference type="NCBI Taxonomy" id="2306023"/>
    <lineage>
        <taxon>Bacteria</taxon>
        <taxon>Pseudomonadati</taxon>
        <taxon>Pseudomonadota</taxon>
        <taxon>Alphaproteobacteria</taxon>
        <taxon>Rhodobacterales</taxon>
        <taxon>Paracoccaceae</taxon>
        <taxon>Gemmobacter</taxon>
    </lineage>
</organism>
<keyword evidence="4" id="KW-0963">Cytoplasm</keyword>
<evidence type="ECO:0000256" key="4">
    <source>
        <dbReference type="HAMAP-Rule" id="MF_01151"/>
    </source>
</evidence>
<dbReference type="PANTHER" id="PTHR21237">
    <property type="entry name" value="GRPE PROTEIN"/>
    <property type="match status" value="1"/>
</dbReference>
<dbReference type="AlphaFoldDB" id="A0A398BK01"/>
<keyword evidence="8" id="KW-1185">Reference proteome</keyword>
<reference evidence="7 8" key="1">
    <citation type="submission" date="2018-09" db="EMBL/GenBank/DDBJ databases">
        <title>Gemmobacter lutimaris sp. nov., a marine bacterium isolated from tidal flat.</title>
        <authorList>
            <person name="Lee D.W."/>
            <person name="Yoo Y."/>
            <person name="Kim J.-J."/>
            <person name="Kim B.S."/>
        </authorList>
    </citation>
    <scope>NUCLEOTIDE SEQUENCE [LARGE SCALE GENOMIC DNA]</scope>
    <source>
        <strain evidence="7 8">YJ-T1-11</strain>
    </source>
</reference>
<dbReference type="GO" id="GO:0042803">
    <property type="term" value="F:protein homodimerization activity"/>
    <property type="evidence" value="ECO:0007669"/>
    <property type="project" value="InterPro"/>
</dbReference>